<feature type="region of interest" description="Disordered" evidence="5">
    <location>
        <begin position="221"/>
        <end position="269"/>
    </location>
</feature>
<sequence length="269" mass="29761">MGRWQLSVTVEATDLHPVLQHPPRAADDDTGWAGVDRGLSNFLVAADGIEVARIDHPPKPLATGLRRQRRLAKSLSRKKKGSRNRQQAAARLARHHCRVANIRRHFLHQVTNMLVKTHDRLVLEDLNVVGLLGNHCLARAIGDAGWAEFARILRYKQQWRGGTVVTADRWHPSSRRCSTCGQVNPELTLSDRVFFCGCGFRADRDHNAAVDVAVWPMLRCEDSPRSPDPQAGGRVTNARRREGADRHPVGAGETSPDDAGTDVHTTAVA</sequence>
<keyword evidence="4" id="KW-0233">DNA recombination</keyword>
<dbReference type="GO" id="GO:0003677">
    <property type="term" value="F:DNA binding"/>
    <property type="evidence" value="ECO:0007669"/>
    <property type="project" value="UniProtKB-KW"/>
</dbReference>
<feature type="compositionally biased region" description="Basic and acidic residues" evidence="5">
    <location>
        <begin position="239"/>
        <end position="248"/>
    </location>
</feature>
<evidence type="ECO:0000256" key="3">
    <source>
        <dbReference type="ARBA" id="ARBA00023125"/>
    </source>
</evidence>
<reference evidence="9" key="1">
    <citation type="submission" date="2015-07" db="EMBL/GenBank/DDBJ databases">
        <title>Nocardia seriolae U-1 whole genome shotgun sequence.</title>
        <authorList>
            <person name="Imajoh M."/>
            <person name="Fukumoto Y."/>
            <person name="Sukeda M."/>
            <person name="Yamane J."/>
            <person name="Yamasaki K."/>
            <person name="Shimizu M."/>
            <person name="Ohnishi K."/>
            <person name="Oshima S."/>
        </authorList>
    </citation>
    <scope>NUCLEOTIDE SEQUENCE [LARGE SCALE GENOMIC DNA]</scope>
    <source>
        <strain evidence="9">U-1</strain>
    </source>
</reference>
<gene>
    <name evidence="8" type="ORF">NSK11_contig00067-0008</name>
</gene>
<evidence type="ECO:0000256" key="1">
    <source>
        <dbReference type="ARBA" id="ARBA00008761"/>
    </source>
</evidence>
<keyword evidence="3" id="KW-0238">DNA-binding</keyword>
<protein>
    <submittedName>
        <fullName evidence="8">Transposase, IS605 OrfB family protein</fullName>
    </submittedName>
</protein>
<dbReference type="Pfam" id="PF07282">
    <property type="entry name" value="Cas12f1-like_TNB"/>
    <property type="match status" value="1"/>
</dbReference>
<dbReference type="GO" id="GO:0032196">
    <property type="term" value="P:transposition"/>
    <property type="evidence" value="ECO:0007669"/>
    <property type="project" value="UniProtKB-KW"/>
</dbReference>
<comment type="similarity">
    <text evidence="1">In the C-terminal section; belongs to the transposase 35 family.</text>
</comment>
<dbReference type="Pfam" id="PF01385">
    <property type="entry name" value="OrfB_IS605"/>
    <property type="match status" value="1"/>
</dbReference>
<evidence type="ECO:0000259" key="6">
    <source>
        <dbReference type="Pfam" id="PF01385"/>
    </source>
</evidence>
<keyword evidence="2" id="KW-0815">Transposition</keyword>
<evidence type="ECO:0000313" key="8">
    <source>
        <dbReference type="EMBL" id="GAP29909.1"/>
    </source>
</evidence>
<evidence type="ECO:0000259" key="7">
    <source>
        <dbReference type="Pfam" id="PF07282"/>
    </source>
</evidence>
<feature type="domain" description="Cas12f1-like TNB" evidence="7">
    <location>
        <begin position="146"/>
        <end position="210"/>
    </location>
</feature>
<reference evidence="8 9" key="2">
    <citation type="journal article" date="2016" name="Genome Announc.">
        <title>Draft Genome Sequence of Erythromycin- and Oxytetracycline-Sensitive Nocardia seriolae Strain U-1 (NBRC 110359).</title>
        <authorList>
            <person name="Imajoh M."/>
            <person name="Sukeda M."/>
            <person name="Shimizu M."/>
            <person name="Yamane J."/>
            <person name="Ohnishi K."/>
            <person name="Oshima S."/>
        </authorList>
    </citation>
    <scope>NUCLEOTIDE SEQUENCE [LARGE SCALE GENOMIC DNA]</scope>
    <source>
        <strain evidence="8 9">U-1</strain>
    </source>
</reference>
<dbReference type="InterPro" id="IPR001959">
    <property type="entry name" value="Transposase"/>
</dbReference>
<accession>A0ABC9YWU3</accession>
<keyword evidence="9" id="KW-1185">Reference proteome</keyword>
<dbReference type="NCBIfam" id="NF040570">
    <property type="entry name" value="guided_TnpB"/>
    <property type="match status" value="1"/>
</dbReference>
<dbReference type="InterPro" id="IPR010095">
    <property type="entry name" value="Cas12f1-like_TNB"/>
</dbReference>
<dbReference type="EMBL" id="BBYQ01000067">
    <property type="protein sequence ID" value="GAP29909.1"/>
    <property type="molecule type" value="Genomic_DNA"/>
</dbReference>
<dbReference type="AlphaFoldDB" id="A0ABC9YWU3"/>
<comment type="caution">
    <text evidence="8">The sequence shown here is derived from an EMBL/GenBank/DDBJ whole genome shotgun (WGS) entry which is preliminary data.</text>
</comment>
<organism evidence="8 9">
    <name type="scientific">Nocardia seriolae</name>
    <dbReference type="NCBI Taxonomy" id="37332"/>
    <lineage>
        <taxon>Bacteria</taxon>
        <taxon>Bacillati</taxon>
        <taxon>Actinomycetota</taxon>
        <taxon>Actinomycetes</taxon>
        <taxon>Mycobacteriales</taxon>
        <taxon>Nocardiaceae</taxon>
        <taxon>Nocardia</taxon>
    </lineage>
</organism>
<dbReference type="GO" id="GO:0006310">
    <property type="term" value="P:DNA recombination"/>
    <property type="evidence" value="ECO:0007669"/>
    <property type="project" value="UniProtKB-KW"/>
</dbReference>
<evidence type="ECO:0000313" key="9">
    <source>
        <dbReference type="Proteomes" id="UP000037179"/>
    </source>
</evidence>
<evidence type="ECO:0000256" key="2">
    <source>
        <dbReference type="ARBA" id="ARBA00022578"/>
    </source>
</evidence>
<evidence type="ECO:0000256" key="5">
    <source>
        <dbReference type="SAM" id="MobiDB-lite"/>
    </source>
</evidence>
<feature type="compositionally biased region" description="Basic residues" evidence="5">
    <location>
        <begin position="66"/>
        <end position="83"/>
    </location>
</feature>
<feature type="domain" description="Probable transposase IS891/IS1136/IS1341" evidence="6">
    <location>
        <begin position="17"/>
        <end position="132"/>
    </location>
</feature>
<feature type="region of interest" description="Disordered" evidence="5">
    <location>
        <begin position="65"/>
        <end position="89"/>
    </location>
</feature>
<evidence type="ECO:0000256" key="4">
    <source>
        <dbReference type="ARBA" id="ARBA00023172"/>
    </source>
</evidence>
<proteinExistence type="inferred from homology"/>
<name>A0ABC9YWU3_9NOCA</name>
<dbReference type="Proteomes" id="UP000037179">
    <property type="component" value="Unassembled WGS sequence"/>
</dbReference>